<organism evidence="1">
    <name type="scientific">marine sediment metagenome</name>
    <dbReference type="NCBI Taxonomy" id="412755"/>
    <lineage>
        <taxon>unclassified sequences</taxon>
        <taxon>metagenomes</taxon>
        <taxon>ecological metagenomes</taxon>
    </lineage>
</organism>
<accession>X0VUP7</accession>
<feature type="non-terminal residue" evidence="1">
    <location>
        <position position="264"/>
    </location>
</feature>
<gene>
    <name evidence="1" type="ORF">S01H1_45980</name>
</gene>
<feature type="non-terminal residue" evidence="1">
    <location>
        <position position="1"/>
    </location>
</feature>
<evidence type="ECO:0000313" key="1">
    <source>
        <dbReference type="EMBL" id="GAG04276.1"/>
    </source>
</evidence>
<comment type="caution">
    <text evidence="1">The sequence shown here is derived from an EMBL/GenBank/DDBJ whole genome shotgun (WGS) entry which is preliminary data.</text>
</comment>
<proteinExistence type="predicted"/>
<name>X0VUP7_9ZZZZ</name>
<dbReference type="EMBL" id="BARS01029417">
    <property type="protein sequence ID" value="GAG04276.1"/>
    <property type="molecule type" value="Genomic_DNA"/>
</dbReference>
<sequence>EPKGMPVIHYEPFSFNTPRYNLPKIKFFTFPLTEFERNDFGFLFETESDKEIIRLVLNNIQELNKDEGLYDLVNKIDKAISGRRVGGKRKANPKAFFTKTSEGTTIKSLTEIISYLIPFNKDYFLAGEDCPLNINWKEILNDNQHYHSFNTSFIKDEKMRDFVILVLLNSILRNRKLSNKPICVIIPEIRKICPQKAESHKKFLAIAVKEAMTIGRSKGEGGMSFIIDSQVYNDINKKVRDTVSKTFFGELGGLSDIDVVAKAL</sequence>
<reference evidence="1" key="1">
    <citation type="journal article" date="2014" name="Front. Microbiol.">
        <title>High frequency of phylogenetically diverse reductive dehalogenase-homologous genes in deep subseafloor sedimentary metagenomes.</title>
        <authorList>
            <person name="Kawai M."/>
            <person name="Futagami T."/>
            <person name="Toyoda A."/>
            <person name="Takaki Y."/>
            <person name="Nishi S."/>
            <person name="Hori S."/>
            <person name="Arai W."/>
            <person name="Tsubouchi T."/>
            <person name="Morono Y."/>
            <person name="Uchiyama I."/>
            <person name="Ito T."/>
            <person name="Fujiyama A."/>
            <person name="Inagaki F."/>
            <person name="Takami H."/>
        </authorList>
    </citation>
    <scope>NUCLEOTIDE SEQUENCE</scope>
    <source>
        <strain evidence="1">Expedition CK06-06</strain>
    </source>
</reference>
<protein>
    <submittedName>
        <fullName evidence="1">Uncharacterized protein</fullName>
    </submittedName>
</protein>
<dbReference type="AlphaFoldDB" id="X0VUP7"/>